<name>A0AAE1G5V1_PETCI</name>
<reference evidence="2" key="1">
    <citation type="submission" date="2023-10" db="EMBL/GenBank/DDBJ databases">
        <title>Genome assemblies of two species of porcelain crab, Petrolisthes cinctipes and Petrolisthes manimaculis (Anomura: Porcellanidae).</title>
        <authorList>
            <person name="Angst P."/>
        </authorList>
    </citation>
    <scope>NUCLEOTIDE SEQUENCE</scope>
    <source>
        <strain evidence="2">PB745_01</strain>
        <tissue evidence="2">Gill</tissue>
    </source>
</reference>
<dbReference type="Proteomes" id="UP001286313">
    <property type="component" value="Unassembled WGS sequence"/>
</dbReference>
<evidence type="ECO:0000313" key="2">
    <source>
        <dbReference type="EMBL" id="KAK3885860.1"/>
    </source>
</evidence>
<evidence type="ECO:0000313" key="3">
    <source>
        <dbReference type="Proteomes" id="UP001286313"/>
    </source>
</evidence>
<gene>
    <name evidence="2" type="ORF">Pcinc_009959</name>
</gene>
<evidence type="ECO:0000256" key="1">
    <source>
        <dbReference type="SAM" id="MobiDB-lite"/>
    </source>
</evidence>
<feature type="region of interest" description="Disordered" evidence="1">
    <location>
        <begin position="1"/>
        <end position="41"/>
    </location>
</feature>
<proteinExistence type="predicted"/>
<dbReference type="EMBL" id="JAWQEG010000760">
    <property type="protein sequence ID" value="KAK3885860.1"/>
    <property type="molecule type" value="Genomic_DNA"/>
</dbReference>
<feature type="compositionally biased region" description="Basic and acidic residues" evidence="1">
    <location>
        <begin position="12"/>
        <end position="22"/>
    </location>
</feature>
<protein>
    <submittedName>
        <fullName evidence="2">Uncharacterized protein</fullName>
    </submittedName>
</protein>
<feature type="compositionally biased region" description="Low complexity" evidence="1">
    <location>
        <begin position="1"/>
        <end position="11"/>
    </location>
</feature>
<accession>A0AAE1G5V1</accession>
<keyword evidence="3" id="KW-1185">Reference proteome</keyword>
<comment type="caution">
    <text evidence="2">The sequence shown here is derived from an EMBL/GenBank/DDBJ whole genome shotgun (WGS) entry which is preliminary data.</text>
</comment>
<dbReference type="AlphaFoldDB" id="A0AAE1G5V1"/>
<organism evidence="2 3">
    <name type="scientific">Petrolisthes cinctipes</name>
    <name type="common">Flat porcelain crab</name>
    <dbReference type="NCBI Taxonomy" id="88211"/>
    <lineage>
        <taxon>Eukaryota</taxon>
        <taxon>Metazoa</taxon>
        <taxon>Ecdysozoa</taxon>
        <taxon>Arthropoda</taxon>
        <taxon>Crustacea</taxon>
        <taxon>Multicrustacea</taxon>
        <taxon>Malacostraca</taxon>
        <taxon>Eumalacostraca</taxon>
        <taxon>Eucarida</taxon>
        <taxon>Decapoda</taxon>
        <taxon>Pleocyemata</taxon>
        <taxon>Anomura</taxon>
        <taxon>Galatheoidea</taxon>
        <taxon>Porcellanidae</taxon>
        <taxon>Petrolisthes</taxon>
    </lineage>
</organism>
<sequence length="154" mass="16580">MGQEEWQQVGQEECRRDSRNENSRAGGVPAVGTGGTAGMRTNISTLTASPLEIPLKCLSQTHGRRTFHLDPLNSIPLNSIPLNSIPLNSIPLNSVPLNSVPLNSVPLNSVPLNSVPLNSTPSTRPPHLWPVSHEITRFTSSCLCPVGVRLALLH</sequence>